<dbReference type="CDD" id="cd12148">
    <property type="entry name" value="fungal_TF_MHR"/>
    <property type="match status" value="1"/>
</dbReference>
<dbReference type="AlphaFoldDB" id="A0AAV9JXJ3"/>
<proteinExistence type="predicted"/>
<dbReference type="EMBL" id="JAVFHQ010000002">
    <property type="protein sequence ID" value="KAK4550290.1"/>
    <property type="molecule type" value="Genomic_DNA"/>
</dbReference>
<evidence type="ECO:0000256" key="2">
    <source>
        <dbReference type="ARBA" id="ARBA00023242"/>
    </source>
</evidence>
<keyword evidence="2" id="KW-0539">Nucleus</keyword>
<dbReference type="PANTHER" id="PTHR31001:SF85">
    <property type="entry name" value="ZN(II)2CYS6 TRANSCRIPTION FACTOR (EUROFUNG)"/>
    <property type="match status" value="1"/>
</dbReference>
<evidence type="ECO:0000313" key="4">
    <source>
        <dbReference type="Proteomes" id="UP001324427"/>
    </source>
</evidence>
<accession>A0AAV9JXJ3</accession>
<protein>
    <recommendedName>
        <fullName evidence="5">Transcription factor domain-containing protein</fullName>
    </recommendedName>
</protein>
<dbReference type="GO" id="GO:0005634">
    <property type="term" value="C:nucleus"/>
    <property type="evidence" value="ECO:0007669"/>
    <property type="project" value="UniProtKB-SubCell"/>
</dbReference>
<keyword evidence="4" id="KW-1185">Reference proteome</keyword>
<organism evidence="3 4">
    <name type="scientific">Oleoguttula mirabilis</name>
    <dbReference type="NCBI Taxonomy" id="1507867"/>
    <lineage>
        <taxon>Eukaryota</taxon>
        <taxon>Fungi</taxon>
        <taxon>Dikarya</taxon>
        <taxon>Ascomycota</taxon>
        <taxon>Pezizomycotina</taxon>
        <taxon>Dothideomycetes</taxon>
        <taxon>Dothideomycetidae</taxon>
        <taxon>Mycosphaerellales</taxon>
        <taxon>Teratosphaeriaceae</taxon>
        <taxon>Oleoguttula</taxon>
    </lineage>
</organism>
<dbReference type="Proteomes" id="UP001324427">
    <property type="component" value="Unassembled WGS sequence"/>
</dbReference>
<dbReference type="PANTHER" id="PTHR31001">
    <property type="entry name" value="UNCHARACTERIZED TRANSCRIPTIONAL REGULATORY PROTEIN"/>
    <property type="match status" value="1"/>
</dbReference>
<comment type="caution">
    <text evidence="3">The sequence shown here is derived from an EMBL/GenBank/DDBJ whole genome shotgun (WGS) entry which is preliminary data.</text>
</comment>
<reference evidence="3 4" key="1">
    <citation type="submission" date="2021-11" db="EMBL/GenBank/DDBJ databases">
        <title>Black yeast isolated from Biological Soil Crust.</title>
        <authorList>
            <person name="Kurbessoian T."/>
        </authorList>
    </citation>
    <scope>NUCLEOTIDE SEQUENCE [LARGE SCALE GENOMIC DNA]</scope>
    <source>
        <strain evidence="3 4">CCFEE 5522</strain>
    </source>
</reference>
<evidence type="ECO:0008006" key="5">
    <source>
        <dbReference type="Google" id="ProtNLM"/>
    </source>
</evidence>
<gene>
    <name evidence="3" type="ORF">LTR36_003257</name>
</gene>
<dbReference type="InterPro" id="IPR050613">
    <property type="entry name" value="Sec_Metabolite_Reg"/>
</dbReference>
<sequence length="353" mass="39158">MGLHRDGESLGLPPFEVQMRRRLFYQLIPLDGVASQVAGTGMAMTPDTWDTQPPLNINDDQIWPGMTERPKAQKVATEMVFCLTHACVGKSFVKSKKSMHRAASGQPKDIEEYERFISEAENEVEENYIRYCDIVNPLHFLTMCLGRSAITAMRIRVRLPKVRDQSITDAGRRELFQLALKVLDTDAAACAQMGLRRYMWLVRPFFAWGSWDSLIFVATSVRRQDGGLSSAESDGAWGRVQQVYDSHGELLNMKQALHMAVGRLTLKAWSANPPSGGVLEPAFIVALRSLLERNSTSGEERFASDITTLAGTDVLAPGGPAAWIDADTVSESSSGDMAFDLGDDFDVDTDWLF</sequence>
<name>A0AAV9JXJ3_9PEZI</name>
<comment type="subcellular location">
    <subcellularLocation>
        <location evidence="1">Nucleus</location>
    </subcellularLocation>
</comment>
<evidence type="ECO:0000256" key="1">
    <source>
        <dbReference type="ARBA" id="ARBA00004123"/>
    </source>
</evidence>
<evidence type="ECO:0000313" key="3">
    <source>
        <dbReference type="EMBL" id="KAK4550290.1"/>
    </source>
</evidence>